<sequence length="229" mass="24646">MNKNIKKVTQAVLGIAIATPMVLGLGSYAGATSGAVTATKVAVKDKASYRAKTVGYLAKNQQINYSGYNSTFVKVNYKGKTRFILKKYVKYVPSTSPSTPSTPSTPATRPSNPTTPASSNDSIQQQILDLVNIERGKGGLKPLTLSSYLDGTAQAWSQTMSNANNMYHSTLSFNGGYKGENIAHGQTTANEVMTDWMNSPGHRANIMSPNFKQIGVGKVGTYWTQQFAD</sequence>
<dbReference type="CDD" id="cd05379">
    <property type="entry name" value="CAP_bacterial"/>
    <property type="match status" value="1"/>
</dbReference>
<dbReference type="Gene3D" id="3.40.33.10">
    <property type="entry name" value="CAP"/>
    <property type="match status" value="1"/>
</dbReference>
<dbReference type="Proteomes" id="UP000094580">
    <property type="component" value="Unassembled WGS sequence"/>
</dbReference>
<dbReference type="RefSeq" id="WP_069035612.1">
    <property type="nucleotide sequence ID" value="NZ_MDKC01000037.1"/>
</dbReference>
<dbReference type="PANTHER" id="PTHR31157">
    <property type="entry name" value="SCP DOMAIN-CONTAINING PROTEIN"/>
    <property type="match status" value="1"/>
</dbReference>
<gene>
    <name evidence="4" type="ORF">BED47_15755</name>
</gene>
<dbReference type="InterPro" id="IPR014044">
    <property type="entry name" value="CAP_dom"/>
</dbReference>
<organism evidence="4 5">
    <name type="scientific">Gottfriedia luciferensis</name>
    <dbReference type="NCBI Taxonomy" id="178774"/>
    <lineage>
        <taxon>Bacteria</taxon>
        <taxon>Bacillati</taxon>
        <taxon>Bacillota</taxon>
        <taxon>Bacilli</taxon>
        <taxon>Bacillales</taxon>
        <taxon>Bacillaceae</taxon>
        <taxon>Gottfriedia</taxon>
    </lineage>
</organism>
<dbReference type="Pfam" id="PF00188">
    <property type="entry name" value="CAP"/>
    <property type="match status" value="1"/>
</dbReference>
<feature type="region of interest" description="Disordered" evidence="1">
    <location>
        <begin position="93"/>
        <end position="123"/>
    </location>
</feature>
<evidence type="ECO:0000313" key="5">
    <source>
        <dbReference type="Proteomes" id="UP000094580"/>
    </source>
</evidence>
<feature type="compositionally biased region" description="Low complexity" evidence="1">
    <location>
        <begin position="93"/>
        <end position="120"/>
    </location>
</feature>
<dbReference type="PANTHER" id="PTHR31157:SF1">
    <property type="entry name" value="SCP DOMAIN-CONTAINING PROTEIN"/>
    <property type="match status" value="1"/>
</dbReference>
<evidence type="ECO:0000256" key="1">
    <source>
        <dbReference type="SAM" id="MobiDB-lite"/>
    </source>
</evidence>
<feature type="chain" id="PRO_5046876421" description="SCP domain-containing protein" evidence="2">
    <location>
        <begin position="32"/>
        <end position="229"/>
    </location>
</feature>
<feature type="signal peptide" evidence="2">
    <location>
        <begin position="1"/>
        <end position="31"/>
    </location>
</feature>
<comment type="caution">
    <text evidence="4">The sequence shown here is derived from an EMBL/GenBank/DDBJ whole genome shotgun (WGS) entry which is preliminary data.</text>
</comment>
<reference evidence="4 5" key="1">
    <citation type="submission" date="2016-07" db="EMBL/GenBank/DDBJ databases">
        <authorList>
            <person name="Townsley L."/>
            <person name="Shank E.A."/>
        </authorList>
    </citation>
    <scope>NUCLEOTIDE SEQUENCE [LARGE SCALE GENOMIC DNA]</scope>
    <source>
        <strain evidence="4 5">CH01</strain>
    </source>
</reference>
<accession>A0ABX2ZKU4</accession>
<dbReference type="InterPro" id="IPR035940">
    <property type="entry name" value="CAP_sf"/>
</dbReference>
<dbReference type="EMBL" id="MDKC01000037">
    <property type="protein sequence ID" value="ODG89861.1"/>
    <property type="molecule type" value="Genomic_DNA"/>
</dbReference>
<evidence type="ECO:0000256" key="2">
    <source>
        <dbReference type="SAM" id="SignalP"/>
    </source>
</evidence>
<evidence type="ECO:0000313" key="4">
    <source>
        <dbReference type="EMBL" id="ODG89861.1"/>
    </source>
</evidence>
<feature type="domain" description="SCP" evidence="3">
    <location>
        <begin position="128"/>
        <end position="221"/>
    </location>
</feature>
<name>A0ABX2ZKU4_9BACI</name>
<protein>
    <recommendedName>
        <fullName evidence="3">SCP domain-containing protein</fullName>
    </recommendedName>
</protein>
<keyword evidence="5" id="KW-1185">Reference proteome</keyword>
<proteinExistence type="predicted"/>
<evidence type="ECO:0000259" key="3">
    <source>
        <dbReference type="Pfam" id="PF00188"/>
    </source>
</evidence>
<keyword evidence="2" id="KW-0732">Signal</keyword>
<dbReference type="SUPFAM" id="SSF55797">
    <property type="entry name" value="PR-1-like"/>
    <property type="match status" value="1"/>
</dbReference>